<comment type="caution">
    <text evidence="3">The sequence shown here is derived from an EMBL/GenBank/DDBJ whole genome shotgun (WGS) entry which is preliminary data.</text>
</comment>
<evidence type="ECO:0000256" key="1">
    <source>
        <dbReference type="SAM" id="MobiDB-lite"/>
    </source>
</evidence>
<accession>A0A8H5BJ27</accession>
<feature type="transmembrane region" description="Helical" evidence="2">
    <location>
        <begin position="201"/>
        <end position="224"/>
    </location>
</feature>
<keyword evidence="2" id="KW-0812">Transmembrane</keyword>
<feature type="transmembrane region" description="Helical" evidence="2">
    <location>
        <begin position="168"/>
        <end position="189"/>
    </location>
</feature>
<dbReference type="EMBL" id="JAACJK010000167">
    <property type="protein sequence ID" value="KAF5323062.1"/>
    <property type="molecule type" value="Genomic_DNA"/>
</dbReference>
<dbReference type="OrthoDB" id="3267806at2759"/>
<protein>
    <submittedName>
        <fullName evidence="3">Uncharacterized protein</fullName>
    </submittedName>
</protein>
<keyword evidence="2" id="KW-1133">Transmembrane helix</keyword>
<gene>
    <name evidence="3" type="ORF">D9611_009294</name>
</gene>
<evidence type="ECO:0000313" key="4">
    <source>
        <dbReference type="Proteomes" id="UP000541558"/>
    </source>
</evidence>
<feature type="transmembrane region" description="Helical" evidence="2">
    <location>
        <begin position="271"/>
        <end position="293"/>
    </location>
</feature>
<feature type="transmembrane region" description="Helical" evidence="2">
    <location>
        <begin position="135"/>
        <end position="156"/>
    </location>
</feature>
<feature type="transmembrane region" description="Helical" evidence="2">
    <location>
        <begin position="27"/>
        <end position="49"/>
    </location>
</feature>
<feature type="transmembrane region" description="Helical" evidence="2">
    <location>
        <begin position="82"/>
        <end position="104"/>
    </location>
</feature>
<name>A0A8H5BJ27_9AGAR</name>
<evidence type="ECO:0000313" key="3">
    <source>
        <dbReference type="EMBL" id="KAF5323062.1"/>
    </source>
</evidence>
<keyword evidence="4" id="KW-1185">Reference proteome</keyword>
<feature type="compositionally biased region" description="Basic and acidic residues" evidence="1">
    <location>
        <begin position="357"/>
        <end position="377"/>
    </location>
</feature>
<dbReference type="Proteomes" id="UP000541558">
    <property type="component" value="Unassembled WGS sequence"/>
</dbReference>
<feature type="transmembrane region" description="Helical" evidence="2">
    <location>
        <begin position="244"/>
        <end position="265"/>
    </location>
</feature>
<organism evidence="3 4">
    <name type="scientific">Ephemerocybe angulata</name>
    <dbReference type="NCBI Taxonomy" id="980116"/>
    <lineage>
        <taxon>Eukaryota</taxon>
        <taxon>Fungi</taxon>
        <taxon>Dikarya</taxon>
        <taxon>Basidiomycota</taxon>
        <taxon>Agaricomycotina</taxon>
        <taxon>Agaricomycetes</taxon>
        <taxon>Agaricomycetidae</taxon>
        <taxon>Agaricales</taxon>
        <taxon>Agaricineae</taxon>
        <taxon>Psathyrellaceae</taxon>
        <taxon>Ephemerocybe</taxon>
    </lineage>
</organism>
<dbReference type="AlphaFoldDB" id="A0A8H5BJ27"/>
<feature type="region of interest" description="Disordered" evidence="1">
    <location>
        <begin position="353"/>
        <end position="385"/>
    </location>
</feature>
<keyword evidence="2" id="KW-0472">Membrane</keyword>
<proteinExistence type="predicted"/>
<evidence type="ECO:0000256" key="2">
    <source>
        <dbReference type="SAM" id="Phobius"/>
    </source>
</evidence>
<reference evidence="3 4" key="1">
    <citation type="journal article" date="2020" name="ISME J.">
        <title>Uncovering the hidden diversity of litter-decomposition mechanisms in mushroom-forming fungi.</title>
        <authorList>
            <person name="Floudas D."/>
            <person name="Bentzer J."/>
            <person name="Ahren D."/>
            <person name="Johansson T."/>
            <person name="Persson P."/>
            <person name="Tunlid A."/>
        </authorList>
    </citation>
    <scope>NUCLEOTIDE SEQUENCE [LARGE SCALE GENOMIC DNA]</scope>
    <source>
        <strain evidence="3 4">CBS 175.51</strain>
    </source>
</reference>
<sequence length="385" mass="42052">MAFNAGGCTPEVVAVLSVSRGLWLKSTFLACIAYGIVLTLAFMCSHLILRDVYARFRAHPSSGLSEGVNFVRRVRRAMPRRMGVLLVYVLMMTALSTVTAVAWMEVADKVLVRTGCWDGVTTARTPVVLNRMGNYAWVFANWGADGILVWRCWVIYSRCSRSPVWAALALPVGLYMTVIGLGIVFMVPGGRGQASQRVLEMVYLSLTLALNIIVTGMISIRLLVYRYRITRTIGKADGLQYASVVAMLVESAALVVVFNAFFVATIGRGSFVYYIAFAGNVQSQTLAPLLIIFRVLQGKAWTGPETPPESGVSRPRFASAATASAFDPQTPREGSMKGFSAMDAQLRVDLAGGRTNRKLEGDEHTRSSGDVSLELKRLPRNAAFQ</sequence>